<dbReference type="PANTHER" id="PTHR12064">
    <property type="entry name" value="METAL TRANSPORTER CNNM"/>
    <property type="match status" value="1"/>
</dbReference>
<dbReference type="RefSeq" id="XP_031868725.1">
    <property type="nucleotide sequence ID" value="XM_032015304.1"/>
</dbReference>
<dbReference type="GO" id="GO:0030026">
    <property type="term" value="P:intracellular manganese ion homeostasis"/>
    <property type="evidence" value="ECO:0007669"/>
    <property type="project" value="TreeGrafter"/>
</dbReference>
<dbReference type="PANTHER" id="PTHR12064:SF97">
    <property type="entry name" value="METAL TRANSPORTER CNNM-5"/>
    <property type="match status" value="1"/>
</dbReference>
<evidence type="ECO:0000256" key="2">
    <source>
        <dbReference type="SAM" id="MobiDB-lite"/>
    </source>
</evidence>
<dbReference type="AlphaFoldDB" id="A0A370TKM8"/>
<dbReference type="OrthoDB" id="5353557at2759"/>
<sequence length="604" mass="66800">MGDPTDIPGMTVKWAAVKTVDINDTVDEDFIRTIKSWSYTRIPVIGKRERKVNRPDHWEGTKIFGFLHVKYLIGMDIRASDDGGHTRLLVKDLPLNPLPIVNEDMSIYELLNMFQLGISRMAIVVAHPSNDHIDNTYSSPNTSFSCLKIPLWMPSKSSKVRVKLRSGRSGVNGDWTVDYLKAAKANAGGPKRRAFGIRSPQPIGIVTFGDLIDTLLQKTTRNESGFFDRNTTVPAKSNKIIDYVMERSRETIEDGGREVAASERTNIKESTTRSDTGQASSQDLTQKGTMRRRNISKKVKSPALDGVTDDSSDGIRADCVDQHPLQSAYGESSYTQNSEGGFHGNNDYSRSFDNAVVPAYDGNLDIADTSPSNDAQITDSIAKARTSSLPCHKSNSRALSESSKYPRRHFSAAPRVPPLRRVTPFSKHSYSSYERIASVEIERQGLLLQPADLEEDDVSEASDNESLCDHQVREDSGEANVGEDYNEEIYNAPLAISAASGNDIVPSPTRSNQASSRKCSSVGEYDGFPSELLDPSYNQENRLPNYAPKTLPRIEGSKSIAITLRDTPDSDLDNSSEKVLLQSTRKVPNINTNFEAGRSSSLWY</sequence>
<feature type="region of interest" description="Disordered" evidence="2">
    <location>
        <begin position="251"/>
        <end position="317"/>
    </location>
</feature>
<feature type="compositionally biased region" description="Basic and acidic residues" evidence="2">
    <location>
        <begin position="251"/>
        <end position="272"/>
    </location>
</feature>
<dbReference type="GeneID" id="43599530"/>
<feature type="compositionally biased region" description="Polar residues" evidence="2">
    <location>
        <begin position="273"/>
        <end position="288"/>
    </location>
</feature>
<dbReference type="InterPro" id="IPR045095">
    <property type="entry name" value="ACDP"/>
</dbReference>
<dbReference type="STRING" id="2656787.A0A370TKM8"/>
<comment type="caution">
    <text evidence="3">The sequence shown here is derived from an EMBL/GenBank/DDBJ whole genome shotgun (WGS) entry which is preliminary data.</text>
</comment>
<dbReference type="Gene3D" id="3.10.580.10">
    <property type="entry name" value="CBS-domain"/>
    <property type="match status" value="1"/>
</dbReference>
<feature type="region of interest" description="Disordered" evidence="2">
    <location>
        <begin position="386"/>
        <end position="408"/>
    </location>
</feature>
<accession>A0A370TKM8</accession>
<evidence type="ECO:0000313" key="3">
    <source>
        <dbReference type="EMBL" id="RDL36069.1"/>
    </source>
</evidence>
<protein>
    <recommendedName>
        <fullName evidence="5">CBS domain-containing protein</fullName>
    </recommendedName>
</protein>
<feature type="compositionally biased region" description="Basic residues" evidence="2">
    <location>
        <begin position="289"/>
        <end position="300"/>
    </location>
</feature>
<dbReference type="EMBL" id="NPIC01000005">
    <property type="protein sequence ID" value="RDL36069.1"/>
    <property type="molecule type" value="Genomic_DNA"/>
</dbReference>
<dbReference type="Proteomes" id="UP000254866">
    <property type="component" value="Unassembled WGS sequence"/>
</dbReference>
<dbReference type="GO" id="GO:0010960">
    <property type="term" value="P:magnesium ion homeostasis"/>
    <property type="evidence" value="ECO:0007669"/>
    <property type="project" value="InterPro"/>
</dbReference>
<evidence type="ECO:0000256" key="1">
    <source>
        <dbReference type="ARBA" id="ARBA00022737"/>
    </source>
</evidence>
<reference evidence="3 4" key="1">
    <citation type="journal article" date="2018" name="IMA Fungus">
        <title>IMA Genome-F 9: Draft genome sequence of Annulohypoxylon stygium, Aspergillus mulundensis, Berkeleyomyces basicola (syn. Thielaviopsis basicola), Ceratocystis smalleyi, two Cercospora beticola strains, Coleophoma cylindrospora, Fusarium fracticaudum, Phialophora cf. hyalina, and Morchella septimelata.</title>
        <authorList>
            <person name="Wingfield B.D."/>
            <person name="Bills G.F."/>
            <person name="Dong Y."/>
            <person name="Huang W."/>
            <person name="Nel W.J."/>
            <person name="Swalarsk-Parry B.S."/>
            <person name="Vaghefi N."/>
            <person name="Wilken P.M."/>
            <person name="An Z."/>
            <person name="de Beer Z.W."/>
            <person name="De Vos L."/>
            <person name="Chen L."/>
            <person name="Duong T.A."/>
            <person name="Gao Y."/>
            <person name="Hammerbacher A."/>
            <person name="Kikkert J.R."/>
            <person name="Li Y."/>
            <person name="Li H."/>
            <person name="Li K."/>
            <person name="Li Q."/>
            <person name="Liu X."/>
            <person name="Ma X."/>
            <person name="Naidoo K."/>
            <person name="Pethybridge S.J."/>
            <person name="Sun J."/>
            <person name="Steenkamp E.T."/>
            <person name="van der Nest M.A."/>
            <person name="van Wyk S."/>
            <person name="Wingfield M.J."/>
            <person name="Xiong C."/>
            <person name="Yue Q."/>
            <person name="Zhang X."/>
        </authorList>
    </citation>
    <scope>NUCLEOTIDE SEQUENCE [LARGE SCALE GENOMIC DNA]</scope>
    <source>
        <strain evidence="3 4">BP 5553</strain>
    </source>
</reference>
<name>A0A370TKM8_9HELO</name>
<proteinExistence type="predicted"/>
<dbReference type="GO" id="GO:0005737">
    <property type="term" value="C:cytoplasm"/>
    <property type="evidence" value="ECO:0007669"/>
    <property type="project" value="TreeGrafter"/>
</dbReference>
<gene>
    <name evidence="3" type="ORF">BP5553_06681</name>
</gene>
<dbReference type="SUPFAM" id="SSF54631">
    <property type="entry name" value="CBS-domain pair"/>
    <property type="match status" value="1"/>
</dbReference>
<keyword evidence="4" id="KW-1185">Reference proteome</keyword>
<dbReference type="InterPro" id="IPR046342">
    <property type="entry name" value="CBS_dom_sf"/>
</dbReference>
<evidence type="ECO:0008006" key="5">
    <source>
        <dbReference type="Google" id="ProtNLM"/>
    </source>
</evidence>
<keyword evidence="1" id="KW-0677">Repeat</keyword>
<evidence type="ECO:0000313" key="4">
    <source>
        <dbReference type="Proteomes" id="UP000254866"/>
    </source>
</evidence>
<organism evidence="3 4">
    <name type="scientific">Venustampulla echinocandica</name>
    <dbReference type="NCBI Taxonomy" id="2656787"/>
    <lineage>
        <taxon>Eukaryota</taxon>
        <taxon>Fungi</taxon>
        <taxon>Dikarya</taxon>
        <taxon>Ascomycota</taxon>
        <taxon>Pezizomycotina</taxon>
        <taxon>Leotiomycetes</taxon>
        <taxon>Helotiales</taxon>
        <taxon>Pleuroascaceae</taxon>
        <taxon>Venustampulla</taxon>
    </lineage>
</organism>